<evidence type="ECO:0000256" key="1">
    <source>
        <dbReference type="ARBA" id="ARBA00022614"/>
    </source>
</evidence>
<keyword evidence="4" id="KW-0325">Glycoprotein</keyword>
<evidence type="ECO:0000256" key="2">
    <source>
        <dbReference type="ARBA" id="ARBA00022729"/>
    </source>
</evidence>
<evidence type="ECO:0000313" key="6">
    <source>
        <dbReference type="Proteomes" id="UP001497623"/>
    </source>
</evidence>
<keyword evidence="6" id="KW-1185">Reference proteome</keyword>
<dbReference type="Gene3D" id="3.80.10.10">
    <property type="entry name" value="Ribonuclease Inhibitor"/>
    <property type="match status" value="3"/>
</dbReference>
<dbReference type="Pfam" id="PF00560">
    <property type="entry name" value="LRR_1"/>
    <property type="match status" value="1"/>
</dbReference>
<dbReference type="AlphaFoldDB" id="A0AAV2SIZ4"/>
<dbReference type="InterPro" id="IPR001611">
    <property type="entry name" value="Leu-rich_rpt"/>
</dbReference>
<dbReference type="SMART" id="SM00369">
    <property type="entry name" value="LRR_TYP"/>
    <property type="match status" value="10"/>
</dbReference>
<dbReference type="PANTHER" id="PTHR45617">
    <property type="entry name" value="LEUCINE RICH REPEAT FAMILY PROTEIN"/>
    <property type="match status" value="1"/>
</dbReference>
<feature type="non-terminal residue" evidence="5">
    <location>
        <position position="423"/>
    </location>
</feature>
<reference evidence="5 6" key="1">
    <citation type="submission" date="2024-05" db="EMBL/GenBank/DDBJ databases">
        <authorList>
            <person name="Wallberg A."/>
        </authorList>
    </citation>
    <scope>NUCLEOTIDE SEQUENCE [LARGE SCALE GENOMIC DNA]</scope>
</reference>
<dbReference type="Proteomes" id="UP001497623">
    <property type="component" value="Unassembled WGS sequence"/>
</dbReference>
<comment type="caution">
    <text evidence="5">The sequence shown here is derived from an EMBL/GenBank/DDBJ whole genome shotgun (WGS) entry which is preliminary data.</text>
</comment>
<name>A0AAV2SIZ4_MEGNR</name>
<dbReference type="SUPFAM" id="SSF52058">
    <property type="entry name" value="L domain-like"/>
    <property type="match status" value="1"/>
</dbReference>
<organism evidence="5 6">
    <name type="scientific">Meganyctiphanes norvegica</name>
    <name type="common">Northern krill</name>
    <name type="synonym">Thysanopoda norvegica</name>
    <dbReference type="NCBI Taxonomy" id="48144"/>
    <lineage>
        <taxon>Eukaryota</taxon>
        <taxon>Metazoa</taxon>
        <taxon>Ecdysozoa</taxon>
        <taxon>Arthropoda</taxon>
        <taxon>Crustacea</taxon>
        <taxon>Multicrustacea</taxon>
        <taxon>Malacostraca</taxon>
        <taxon>Eumalacostraca</taxon>
        <taxon>Eucarida</taxon>
        <taxon>Euphausiacea</taxon>
        <taxon>Euphausiidae</taxon>
        <taxon>Meganyctiphanes</taxon>
    </lineage>
</organism>
<keyword evidence="1" id="KW-0433">Leucine-rich repeat</keyword>
<evidence type="ECO:0000256" key="3">
    <source>
        <dbReference type="ARBA" id="ARBA00022737"/>
    </source>
</evidence>
<dbReference type="Pfam" id="PF13855">
    <property type="entry name" value="LRR_8"/>
    <property type="match status" value="2"/>
</dbReference>
<sequence>MSVGELPRVWVWVYSQVWVVVVVARLARAFCPYGCQCDEAVPSARCVGASMGVVPILLNPSMRTLNLANNAITSIAQAFVFYDQLEQMDLSQNDIKSLGTGNFDAQGRLRELKLAHNNISELLPGSFHGLGELSLLDLSYNSVREIPVTLFTDVPELTVLLLEHNRLHALPQHTFRSLSFLHHINLCDNYFRHVPSQALEDLSSLKTIHLCRNRLTTLEENAFPNKALSSLYLESNSISIISDTAFHYLQKLKKLNLEDNLLRGIPSPALSSLLQLEFLSLNKNNLTNITNGAFLSMGRLARLEVSWCPELRLLHPQILDHCVNLHTFKLSHNPQLVELPTNLLVSVPRLRVLDLSFNSLKGLLESAVPVHTLTQLDVRGNPLVCNCSLLWLASLLATPNASIITPDLQCQHPPKLRGVYLSR</sequence>
<dbReference type="SMART" id="SM00364">
    <property type="entry name" value="LRR_BAC"/>
    <property type="match status" value="6"/>
</dbReference>
<gene>
    <name evidence="5" type="ORF">MNOR_LOCUS37368</name>
</gene>
<evidence type="ECO:0000313" key="5">
    <source>
        <dbReference type="EMBL" id="CAL4198491.1"/>
    </source>
</evidence>
<dbReference type="InterPro" id="IPR003591">
    <property type="entry name" value="Leu-rich_rpt_typical-subtyp"/>
</dbReference>
<dbReference type="GO" id="GO:0005615">
    <property type="term" value="C:extracellular space"/>
    <property type="evidence" value="ECO:0007669"/>
    <property type="project" value="TreeGrafter"/>
</dbReference>
<dbReference type="PANTHER" id="PTHR45617:SF169">
    <property type="entry name" value="LRRCT DOMAIN-CONTAINING PROTEIN"/>
    <property type="match status" value="1"/>
</dbReference>
<dbReference type="InterPro" id="IPR032675">
    <property type="entry name" value="LRR_dom_sf"/>
</dbReference>
<dbReference type="PROSITE" id="PS51450">
    <property type="entry name" value="LRR"/>
    <property type="match status" value="2"/>
</dbReference>
<proteinExistence type="predicted"/>
<dbReference type="EMBL" id="CAXKWB010074671">
    <property type="protein sequence ID" value="CAL4198491.1"/>
    <property type="molecule type" value="Genomic_DNA"/>
</dbReference>
<dbReference type="FunFam" id="3.80.10.10:FF:000770">
    <property type="entry name" value="Uncharacterized protein"/>
    <property type="match status" value="1"/>
</dbReference>
<protein>
    <submittedName>
        <fullName evidence="5">Uncharacterized protein</fullName>
    </submittedName>
</protein>
<keyword evidence="3" id="KW-0677">Repeat</keyword>
<keyword evidence="2" id="KW-0732">Signal</keyword>
<evidence type="ECO:0000256" key="4">
    <source>
        <dbReference type="ARBA" id="ARBA00023180"/>
    </source>
</evidence>
<accession>A0AAV2SIZ4</accession>